<keyword evidence="1" id="KW-0732">Signal</keyword>
<dbReference type="InterPro" id="IPR036365">
    <property type="entry name" value="PGBD-like_sf"/>
</dbReference>
<dbReference type="Pfam" id="PF01471">
    <property type="entry name" value="PG_binding_1"/>
    <property type="match status" value="1"/>
</dbReference>
<dbReference type="EMBL" id="RJVG01000009">
    <property type="protein sequence ID" value="ROR25804.1"/>
    <property type="molecule type" value="Genomic_DNA"/>
</dbReference>
<dbReference type="Proteomes" id="UP000273083">
    <property type="component" value="Unassembled WGS sequence"/>
</dbReference>
<dbReference type="InterPro" id="IPR036366">
    <property type="entry name" value="PGBDSf"/>
</dbReference>
<dbReference type="RefSeq" id="WP_243115367.1">
    <property type="nucleotide sequence ID" value="NZ_RJVG01000009.1"/>
</dbReference>
<gene>
    <name evidence="3" type="ORF">EDD66_10913</name>
</gene>
<dbReference type="AlphaFoldDB" id="A0A3N1XGH9"/>
<feature type="signal peptide" evidence="1">
    <location>
        <begin position="1"/>
        <end position="25"/>
    </location>
</feature>
<proteinExistence type="predicted"/>
<evidence type="ECO:0000313" key="3">
    <source>
        <dbReference type="EMBL" id="ROR25804.1"/>
    </source>
</evidence>
<evidence type="ECO:0000256" key="1">
    <source>
        <dbReference type="SAM" id="SignalP"/>
    </source>
</evidence>
<sequence length="159" mass="17257">MQKIKKFLAKALLVISLSFIVTPTAAPIANIPVVSTVQAATYNKATIKNVQKALNKLGYDCGTPDGIMGKKTKAAIKDYQKDKDLKVTGTVNKTLLKSLGVKASTSTASDTKKKETTVYVTKTGSKYHKGSCRYLRQSKISISLSEAKKYYDPCSVCKP</sequence>
<keyword evidence="4" id="KW-1185">Reference proteome</keyword>
<evidence type="ECO:0000313" key="4">
    <source>
        <dbReference type="Proteomes" id="UP000273083"/>
    </source>
</evidence>
<dbReference type="InterPro" id="IPR002477">
    <property type="entry name" value="Peptidoglycan-bd-like"/>
</dbReference>
<dbReference type="Gene3D" id="1.10.101.10">
    <property type="entry name" value="PGBD-like superfamily/PGBD"/>
    <property type="match status" value="1"/>
</dbReference>
<name>A0A3N1XGH9_9FIRM</name>
<accession>A0A3N1XGH9</accession>
<protein>
    <submittedName>
        <fullName evidence="3">Putative peptidoglycan binding protein</fullName>
    </submittedName>
</protein>
<dbReference type="SUPFAM" id="SSF47090">
    <property type="entry name" value="PGBD-like"/>
    <property type="match status" value="1"/>
</dbReference>
<comment type="caution">
    <text evidence="3">The sequence shown here is derived from an EMBL/GenBank/DDBJ whole genome shotgun (WGS) entry which is preliminary data.</text>
</comment>
<feature type="domain" description="Peptidoglycan binding-like" evidence="2">
    <location>
        <begin position="46"/>
        <end position="99"/>
    </location>
</feature>
<reference evidence="3 4" key="1">
    <citation type="submission" date="2018-11" db="EMBL/GenBank/DDBJ databases">
        <title>Genomic Encyclopedia of Type Strains, Phase IV (KMG-IV): sequencing the most valuable type-strain genomes for metagenomic binning, comparative biology and taxonomic classification.</title>
        <authorList>
            <person name="Goeker M."/>
        </authorList>
    </citation>
    <scope>NUCLEOTIDE SEQUENCE [LARGE SCALE GENOMIC DNA]</scope>
    <source>
        <strain evidence="3 4">DSM 26537</strain>
    </source>
</reference>
<organism evidence="3 4">
    <name type="scientific">Mobilisporobacter senegalensis</name>
    <dbReference type="NCBI Taxonomy" id="1329262"/>
    <lineage>
        <taxon>Bacteria</taxon>
        <taxon>Bacillati</taxon>
        <taxon>Bacillota</taxon>
        <taxon>Clostridia</taxon>
        <taxon>Lachnospirales</taxon>
        <taxon>Lachnospiraceae</taxon>
        <taxon>Mobilisporobacter</taxon>
    </lineage>
</organism>
<evidence type="ECO:0000259" key="2">
    <source>
        <dbReference type="Pfam" id="PF01471"/>
    </source>
</evidence>
<feature type="chain" id="PRO_5038798390" evidence="1">
    <location>
        <begin position="26"/>
        <end position="159"/>
    </location>
</feature>